<proteinExistence type="predicted"/>
<dbReference type="Proteomes" id="UP001371456">
    <property type="component" value="Unassembled WGS sequence"/>
</dbReference>
<sequence length="121" mass="13218">MAAICFMLLSEGQPPQMAGLDPSSSNIIKGHRMNDMIGKGKAIADVEPIPQKKPNLVGCILTISWAANEIQRMNILEILQLAVVGKLSYGAPDIYELRSLIPNQYGITEGCQLDIFVIDTF</sequence>
<reference evidence="1 2" key="1">
    <citation type="submission" date="2024-02" db="EMBL/GenBank/DDBJ databases">
        <title>de novo genome assembly of Solanum bulbocastanum strain 11H21.</title>
        <authorList>
            <person name="Hosaka A.J."/>
        </authorList>
    </citation>
    <scope>NUCLEOTIDE SEQUENCE [LARGE SCALE GENOMIC DNA]</scope>
    <source>
        <tissue evidence="1">Young leaves</tissue>
    </source>
</reference>
<name>A0AAN8YPP2_SOLBU</name>
<keyword evidence="2" id="KW-1185">Reference proteome</keyword>
<accession>A0AAN8YPP2</accession>
<dbReference type="AlphaFoldDB" id="A0AAN8YPP2"/>
<evidence type="ECO:0000313" key="2">
    <source>
        <dbReference type="Proteomes" id="UP001371456"/>
    </source>
</evidence>
<organism evidence="1 2">
    <name type="scientific">Solanum bulbocastanum</name>
    <name type="common">Wild potato</name>
    <dbReference type="NCBI Taxonomy" id="147425"/>
    <lineage>
        <taxon>Eukaryota</taxon>
        <taxon>Viridiplantae</taxon>
        <taxon>Streptophyta</taxon>
        <taxon>Embryophyta</taxon>
        <taxon>Tracheophyta</taxon>
        <taxon>Spermatophyta</taxon>
        <taxon>Magnoliopsida</taxon>
        <taxon>eudicotyledons</taxon>
        <taxon>Gunneridae</taxon>
        <taxon>Pentapetalae</taxon>
        <taxon>asterids</taxon>
        <taxon>lamiids</taxon>
        <taxon>Solanales</taxon>
        <taxon>Solanaceae</taxon>
        <taxon>Solanoideae</taxon>
        <taxon>Solaneae</taxon>
        <taxon>Solanum</taxon>
    </lineage>
</organism>
<comment type="caution">
    <text evidence="1">The sequence shown here is derived from an EMBL/GenBank/DDBJ whole genome shotgun (WGS) entry which is preliminary data.</text>
</comment>
<gene>
    <name evidence="1" type="ORF">RDI58_001124</name>
</gene>
<evidence type="ECO:0000313" key="1">
    <source>
        <dbReference type="EMBL" id="KAK6803340.1"/>
    </source>
</evidence>
<protein>
    <submittedName>
        <fullName evidence="1">Uncharacterized protein</fullName>
    </submittedName>
</protein>
<dbReference type="EMBL" id="JBANQN010000001">
    <property type="protein sequence ID" value="KAK6803340.1"/>
    <property type="molecule type" value="Genomic_DNA"/>
</dbReference>